<comment type="caution">
    <text evidence="1">The sequence shown here is derived from an EMBL/GenBank/DDBJ whole genome shotgun (WGS) entry which is preliminary data.</text>
</comment>
<name>A0A9J6RLV5_9GAMM</name>
<sequence>MNTDVTLQYPYCLKRSRQAAVLQRLLKLRPELDLLVQGSDDRLAVETYIEQQFRAVYGAYISEFMPQLLSLRCERQLSAVVGIRVAASHTLFLEQYLAKPIERQLAELLSVTVSRNSVAEIGNLAATHRGSSQLIFLYLTLVLSHSPLQWVVFTATKQVQTIMARCSFDLHIVGAAQPEKLVSNSADWGSYYAGQPNIAAVNIGQALAAIQGNELLANYFQGYQIAIQQCAARLCADELLNQQAGVGVKNANYTDAA</sequence>
<evidence type="ECO:0000313" key="2">
    <source>
        <dbReference type="Proteomes" id="UP001069090"/>
    </source>
</evidence>
<dbReference type="RefSeq" id="WP_258331584.1">
    <property type="nucleotide sequence ID" value="NZ_JAPTGG010000007.1"/>
</dbReference>
<keyword evidence="2" id="KW-1185">Reference proteome</keyword>
<dbReference type="Pfam" id="PF12261">
    <property type="entry name" value="T_hemolysin"/>
    <property type="match status" value="1"/>
</dbReference>
<protein>
    <submittedName>
        <fullName evidence="1">Thermostable hemolysin</fullName>
    </submittedName>
</protein>
<dbReference type="Proteomes" id="UP001069090">
    <property type="component" value="Unassembled WGS sequence"/>
</dbReference>
<gene>
    <name evidence="1" type="ORF">O0V09_09500</name>
</gene>
<dbReference type="AlphaFoldDB" id="A0A9J6RLV5"/>
<proteinExistence type="predicted"/>
<dbReference type="InterPro" id="IPR022050">
    <property type="entry name" value="T_hemolysin"/>
</dbReference>
<organism evidence="1 2">
    <name type="scientific">Dasania phycosphaerae</name>
    <dbReference type="NCBI Taxonomy" id="2950436"/>
    <lineage>
        <taxon>Bacteria</taxon>
        <taxon>Pseudomonadati</taxon>
        <taxon>Pseudomonadota</taxon>
        <taxon>Gammaproteobacteria</taxon>
        <taxon>Cellvibrionales</taxon>
        <taxon>Spongiibacteraceae</taxon>
        <taxon>Dasania</taxon>
    </lineage>
</organism>
<reference evidence="1 2" key="1">
    <citation type="submission" date="2022-12" db="EMBL/GenBank/DDBJ databases">
        <title>Dasania phycosphaerae sp. nov., isolated from particulate material of the south coast of Korea.</title>
        <authorList>
            <person name="Jiang Y."/>
        </authorList>
    </citation>
    <scope>NUCLEOTIDE SEQUENCE [LARGE SCALE GENOMIC DNA]</scope>
    <source>
        <strain evidence="1 2">GY-19</strain>
    </source>
</reference>
<evidence type="ECO:0000313" key="1">
    <source>
        <dbReference type="EMBL" id="MCZ0865436.1"/>
    </source>
</evidence>
<accession>A0A9J6RLV5</accession>
<dbReference type="EMBL" id="JAPTGG010000007">
    <property type="protein sequence ID" value="MCZ0865436.1"/>
    <property type="molecule type" value="Genomic_DNA"/>
</dbReference>